<dbReference type="OrthoDB" id="9765468at2"/>
<dbReference type="InterPro" id="IPR013815">
    <property type="entry name" value="ATP_grasp_subdomain_1"/>
</dbReference>
<reference evidence="3 4" key="1">
    <citation type="submission" date="2018-01" db="EMBL/GenBank/DDBJ databases">
        <title>Lactibacter flavus gen. nov., sp. nov., a novel bacterium of the family Propionibacteriaceae isolated from raw milk and dairy products.</title>
        <authorList>
            <person name="Wenning M."/>
            <person name="Breitenwieser F."/>
            <person name="Huptas C."/>
            <person name="von Neubeck M."/>
            <person name="Busse H.-J."/>
            <person name="Scherer S."/>
        </authorList>
    </citation>
    <scope>NUCLEOTIDE SEQUENCE [LARGE SCALE GENOMIC DNA]</scope>
    <source>
        <strain evidence="3 4">VG341</strain>
    </source>
</reference>
<dbReference type="PANTHER" id="PTHR43615:SF1">
    <property type="entry name" value="PPDK_N DOMAIN-CONTAINING PROTEIN"/>
    <property type="match status" value="1"/>
</dbReference>
<evidence type="ECO:0000313" key="4">
    <source>
        <dbReference type="Proteomes" id="UP000290624"/>
    </source>
</evidence>
<dbReference type="InterPro" id="IPR008279">
    <property type="entry name" value="PEP-util_enz_mobile_dom"/>
</dbReference>
<dbReference type="Gene3D" id="3.30.1490.20">
    <property type="entry name" value="ATP-grasp fold, A domain"/>
    <property type="match status" value="1"/>
</dbReference>
<gene>
    <name evidence="3" type="ORF">C1706_05125</name>
</gene>
<dbReference type="InterPro" id="IPR002192">
    <property type="entry name" value="PPDK_AMP/ATP-bd"/>
</dbReference>
<dbReference type="InterPro" id="IPR036637">
    <property type="entry name" value="Phosphohistidine_dom_sf"/>
</dbReference>
<keyword evidence="4" id="KW-1185">Reference proteome</keyword>
<feature type="domain" description="Pyruvate phosphate dikinase AMP/ATP-binding" evidence="2">
    <location>
        <begin position="16"/>
        <end position="297"/>
    </location>
</feature>
<dbReference type="EMBL" id="PPCV01000003">
    <property type="protein sequence ID" value="RXW32549.1"/>
    <property type="molecule type" value="Genomic_DNA"/>
</dbReference>
<dbReference type="AlphaFoldDB" id="A0A4Q2EGX2"/>
<evidence type="ECO:0000259" key="1">
    <source>
        <dbReference type="Pfam" id="PF00391"/>
    </source>
</evidence>
<dbReference type="SUPFAM" id="SSF52009">
    <property type="entry name" value="Phosphohistidine domain"/>
    <property type="match status" value="1"/>
</dbReference>
<proteinExistence type="predicted"/>
<feature type="domain" description="PEP-utilising enzyme mobile" evidence="1">
    <location>
        <begin position="763"/>
        <end position="833"/>
    </location>
</feature>
<evidence type="ECO:0000313" key="3">
    <source>
        <dbReference type="EMBL" id="RXW32549.1"/>
    </source>
</evidence>
<accession>A0A4Q2EGX2</accession>
<dbReference type="GO" id="GO:0005524">
    <property type="term" value="F:ATP binding"/>
    <property type="evidence" value="ECO:0007669"/>
    <property type="project" value="InterPro"/>
</dbReference>
<organism evidence="3 4">
    <name type="scientific">Propioniciclava flava</name>
    <dbReference type="NCBI Taxonomy" id="2072026"/>
    <lineage>
        <taxon>Bacteria</taxon>
        <taxon>Bacillati</taxon>
        <taxon>Actinomycetota</taxon>
        <taxon>Actinomycetes</taxon>
        <taxon>Propionibacteriales</taxon>
        <taxon>Propionibacteriaceae</taxon>
        <taxon>Propioniciclava</taxon>
    </lineage>
</organism>
<protein>
    <submittedName>
        <fullName evidence="3">Phosphoenolpyruvate synthase</fullName>
    </submittedName>
</protein>
<name>A0A4Q2EGX2_9ACTN</name>
<evidence type="ECO:0000259" key="2">
    <source>
        <dbReference type="Pfam" id="PF01326"/>
    </source>
</evidence>
<keyword evidence="3" id="KW-0670">Pyruvate</keyword>
<comment type="caution">
    <text evidence="3">The sequence shown here is derived from an EMBL/GenBank/DDBJ whole genome shotgun (WGS) entry which is preliminary data.</text>
</comment>
<sequence>MARTAPLGALGRDDLSLAGGKGANLGELVQAGFPVPPGFVITTEAYRDYVATTGIGRTLPHAPDAAAARALFDAPIPEALAEAITDAYRALGQGPVAVRSSATAEDLPEASFAGQQDTYLNIDGVPDLLDAVRRCWASLWTDRAVAYRARAGVDSAEVSLAVVVQRLVVADAAGVLFTANPANGRRDEAVINAAFGLGEAVVSGEVTPDEIIVADDAVLSRTTADKRVRTVVTSSGTATADVPPEERGSCVLTDAQAVALAALGVRVAAHFGVPQDIEWTLAQGEFLLVQSRPITALRPPVAPAPTAWPLPRDDGMYMRASIVEQMPDPLSPLFADLIRPAVAESLHHVLRRFFGPDPISPDDTDFVTLNGFAYYFYSNAGMRRLLAATPRGMRVAFGRHSDLNGVPQWREHGLPDYQRIAGVWNDVDAATMSARDLLRGATELIAAGADYYTYVQAVIPQAATAEITFTRLYDLLVHGAGRPPALTFLVGEDSEPIRAERSLFALARWCRETPGVADAVVAGDALPEAQQAAFEGRLAEHLARYGHATYNLDVMQPVAADDPAPVLAALRFALGGQAVDPDARQARQAEDRARAQAWLVAHVDPVRRRVLEKALGNARALGPLREDALAAIGVGWPAARRLLRELGARLASGGLLDVADDVFWLTGEEADRAASAWDGGRPVGPSASVAVAARKAEWRGRRQVTPPGWLPAKGLMYRLFKGFMPSNEAVQSGPTLTGLGASAGRATGPARLLRGPEDFARMQPGDVLVAPITTPAYTPLFALAKAVVTDVGGPLSHSSIVAREYGIPAVLGTGSATARIHDGDVITVDGDAGRVLLADGPDTE</sequence>
<dbReference type="Proteomes" id="UP000290624">
    <property type="component" value="Unassembled WGS sequence"/>
</dbReference>
<dbReference type="Pfam" id="PF01326">
    <property type="entry name" value="PPDK_N"/>
    <property type="match status" value="1"/>
</dbReference>
<dbReference type="Pfam" id="PF00391">
    <property type="entry name" value="PEP-utilizers"/>
    <property type="match status" value="1"/>
</dbReference>
<dbReference type="Gene3D" id="3.50.30.10">
    <property type="entry name" value="Phosphohistidine domain"/>
    <property type="match status" value="1"/>
</dbReference>
<dbReference type="GO" id="GO:0016301">
    <property type="term" value="F:kinase activity"/>
    <property type="evidence" value="ECO:0007669"/>
    <property type="project" value="InterPro"/>
</dbReference>
<dbReference type="SUPFAM" id="SSF56059">
    <property type="entry name" value="Glutathione synthetase ATP-binding domain-like"/>
    <property type="match status" value="1"/>
</dbReference>
<dbReference type="Gene3D" id="3.30.470.20">
    <property type="entry name" value="ATP-grasp fold, B domain"/>
    <property type="match status" value="1"/>
</dbReference>
<dbReference type="InterPro" id="IPR051549">
    <property type="entry name" value="PEP_Utilizing_Enz"/>
</dbReference>
<dbReference type="PANTHER" id="PTHR43615">
    <property type="entry name" value="PHOSPHOENOLPYRUVATE SYNTHASE-RELATED"/>
    <property type="match status" value="1"/>
</dbReference>
<dbReference type="RefSeq" id="WP_129458159.1">
    <property type="nucleotide sequence ID" value="NZ_PPCV01000003.1"/>
</dbReference>